<dbReference type="RefSeq" id="WP_184793069.1">
    <property type="nucleotide sequence ID" value="NZ_BONT01000117.1"/>
</dbReference>
<dbReference type="EMBL" id="JACHGT010000029">
    <property type="protein sequence ID" value="MBB6039997.1"/>
    <property type="molecule type" value="Genomic_DNA"/>
</dbReference>
<dbReference type="AlphaFoldDB" id="A0A841G2Y7"/>
<protein>
    <submittedName>
        <fullName evidence="1">Uncharacterized protein</fullName>
    </submittedName>
</protein>
<organism evidence="1 2">
    <name type="scientific">Phytomonospora endophytica</name>
    <dbReference type="NCBI Taxonomy" id="714109"/>
    <lineage>
        <taxon>Bacteria</taxon>
        <taxon>Bacillati</taxon>
        <taxon>Actinomycetota</taxon>
        <taxon>Actinomycetes</taxon>
        <taxon>Micromonosporales</taxon>
        <taxon>Micromonosporaceae</taxon>
        <taxon>Phytomonospora</taxon>
    </lineage>
</organism>
<gene>
    <name evidence="1" type="ORF">HNR73_007896</name>
</gene>
<evidence type="ECO:0000313" key="2">
    <source>
        <dbReference type="Proteomes" id="UP000548476"/>
    </source>
</evidence>
<sequence length="76" mass="8484">MPLPGQADPVLIEQLCEDVAMVTWEMPAPDPARGGRCARGGRSVRRTPVTVGRIGRDWYVEHTQIRGWHGQICDTE</sequence>
<accession>A0A841G2Y7</accession>
<evidence type="ECO:0000313" key="1">
    <source>
        <dbReference type="EMBL" id="MBB6039997.1"/>
    </source>
</evidence>
<reference evidence="1 2" key="1">
    <citation type="submission" date="2020-08" db="EMBL/GenBank/DDBJ databases">
        <title>Genomic Encyclopedia of Type Strains, Phase IV (KMG-IV): sequencing the most valuable type-strain genomes for metagenomic binning, comparative biology and taxonomic classification.</title>
        <authorList>
            <person name="Goeker M."/>
        </authorList>
    </citation>
    <scope>NUCLEOTIDE SEQUENCE [LARGE SCALE GENOMIC DNA]</scope>
    <source>
        <strain evidence="1 2">YIM 65646</strain>
    </source>
</reference>
<name>A0A841G2Y7_9ACTN</name>
<proteinExistence type="predicted"/>
<dbReference type="Proteomes" id="UP000548476">
    <property type="component" value="Unassembled WGS sequence"/>
</dbReference>
<keyword evidence="2" id="KW-1185">Reference proteome</keyword>
<comment type="caution">
    <text evidence="1">The sequence shown here is derived from an EMBL/GenBank/DDBJ whole genome shotgun (WGS) entry which is preliminary data.</text>
</comment>